<dbReference type="STRING" id="246404.A0A507EZL5"/>
<dbReference type="InterPro" id="IPR036291">
    <property type="entry name" value="NAD(P)-bd_dom_sf"/>
</dbReference>
<evidence type="ECO:0000256" key="1">
    <source>
        <dbReference type="ARBA" id="ARBA00006484"/>
    </source>
</evidence>
<evidence type="ECO:0000313" key="3">
    <source>
        <dbReference type="EMBL" id="TPX68830.1"/>
    </source>
</evidence>
<dbReference type="Gene3D" id="3.40.50.720">
    <property type="entry name" value="NAD(P)-binding Rossmann-like Domain"/>
    <property type="match status" value="2"/>
</dbReference>
<evidence type="ECO:0000256" key="2">
    <source>
        <dbReference type="SAM" id="MobiDB-lite"/>
    </source>
</evidence>
<reference evidence="3 4" key="1">
    <citation type="journal article" date="2019" name="Sci. Rep.">
        <title>Comparative genomics of chytrid fungi reveal insights into the obligate biotrophic and pathogenic lifestyle of Synchytrium endobioticum.</title>
        <authorList>
            <person name="van de Vossenberg B.T.L.H."/>
            <person name="Warris S."/>
            <person name="Nguyen H.D.T."/>
            <person name="van Gent-Pelzer M.P.E."/>
            <person name="Joly D.L."/>
            <person name="van de Geest H.C."/>
            <person name="Bonants P.J.M."/>
            <person name="Smith D.S."/>
            <person name="Levesque C.A."/>
            <person name="van der Lee T.A.J."/>
        </authorList>
    </citation>
    <scope>NUCLEOTIDE SEQUENCE [LARGE SCALE GENOMIC DNA]</scope>
    <source>
        <strain evidence="3 4">CBS 675.73</strain>
    </source>
</reference>
<dbReference type="Pfam" id="PF00106">
    <property type="entry name" value="adh_short"/>
    <property type="match status" value="1"/>
</dbReference>
<dbReference type="GO" id="GO:0005737">
    <property type="term" value="C:cytoplasm"/>
    <property type="evidence" value="ECO:0007669"/>
    <property type="project" value="TreeGrafter"/>
</dbReference>
<name>A0A507EZL5_9FUNG</name>
<keyword evidence="4" id="KW-1185">Reference proteome</keyword>
<dbReference type="SUPFAM" id="SSF51735">
    <property type="entry name" value="NAD(P)-binding Rossmann-fold domains"/>
    <property type="match status" value="1"/>
</dbReference>
<organism evidence="3 4">
    <name type="scientific">Chytriomyces confervae</name>
    <dbReference type="NCBI Taxonomy" id="246404"/>
    <lineage>
        <taxon>Eukaryota</taxon>
        <taxon>Fungi</taxon>
        <taxon>Fungi incertae sedis</taxon>
        <taxon>Chytridiomycota</taxon>
        <taxon>Chytridiomycota incertae sedis</taxon>
        <taxon>Chytridiomycetes</taxon>
        <taxon>Chytridiales</taxon>
        <taxon>Chytriomycetaceae</taxon>
        <taxon>Chytriomyces</taxon>
    </lineage>
</organism>
<dbReference type="GO" id="GO:0016491">
    <property type="term" value="F:oxidoreductase activity"/>
    <property type="evidence" value="ECO:0007669"/>
    <property type="project" value="TreeGrafter"/>
</dbReference>
<dbReference type="EMBL" id="QEAP01000337">
    <property type="protein sequence ID" value="TPX68830.1"/>
    <property type="molecule type" value="Genomic_DNA"/>
</dbReference>
<protein>
    <submittedName>
        <fullName evidence="3">Uncharacterized protein</fullName>
    </submittedName>
</protein>
<dbReference type="AlphaFoldDB" id="A0A507EZL5"/>
<dbReference type="PANTHER" id="PTHR43544">
    <property type="entry name" value="SHORT-CHAIN DEHYDROGENASE/REDUCTASE"/>
    <property type="match status" value="1"/>
</dbReference>
<feature type="compositionally biased region" description="Polar residues" evidence="2">
    <location>
        <begin position="323"/>
        <end position="339"/>
    </location>
</feature>
<sequence length="572" mass="64327">MDSHFSEQELQSAVKVMEAINSNRELKKFAASDIHMRRLLAASQLARSPRQKYHDSVIELQNSRRAQHRSEDRRVLQQAGIRARRHASRPYGSEKGHAMPLLADDGYELKGASSEPTSQLQEFQKKLHGSIECHICRQRSKTCHPFYDRLCFVCGSLNFSKRESTVDMTSRVCLVTGARVKIGFEIALKLLRSNASKVIVTTRFPHDAARRFIAQSDSNSFKGRLKIYGADFRDLNMLRSLCAHIRETETRLDVLINNAAQTVRKPPAFYEHLVPGEGFGMLGPAVTDIIDVFIAAKLQDVEGYTFVNSLHPPSQDPKLLQGNIPNNEPNLTASSPSSLPVSLRGSPVISIGATSASTAMSQMSVLPEDVLPASLRRELFPPNQYDQHGQQLDLRPSNSWVQDITQVHSMEMIECHAINTFAPWILITELKPLMDATAAPSPTEATAQQPNQDNSNTWDRYIVNVSAMEGQFYRQKSTYHPHTNMAKASLNMMTRTCAKGFSETGIFMTCVDTGWVTNENPRSSESDEFQRMQPPLDEVDGAMRVLDPVFLGVKNEKRYWGVFLKNYSLTHW</sequence>
<feature type="region of interest" description="Disordered" evidence="2">
    <location>
        <begin position="64"/>
        <end position="95"/>
    </location>
</feature>
<dbReference type="InterPro" id="IPR051468">
    <property type="entry name" value="Fungal_SecMetab_SDRs"/>
</dbReference>
<proteinExistence type="inferred from homology"/>
<dbReference type="Proteomes" id="UP000320333">
    <property type="component" value="Unassembled WGS sequence"/>
</dbReference>
<comment type="similarity">
    <text evidence="1">Belongs to the short-chain dehydrogenases/reductases (SDR) family.</text>
</comment>
<evidence type="ECO:0000313" key="4">
    <source>
        <dbReference type="Proteomes" id="UP000320333"/>
    </source>
</evidence>
<dbReference type="OrthoDB" id="191139at2759"/>
<feature type="region of interest" description="Disordered" evidence="2">
    <location>
        <begin position="316"/>
        <end position="339"/>
    </location>
</feature>
<dbReference type="InterPro" id="IPR002347">
    <property type="entry name" value="SDR_fam"/>
</dbReference>
<gene>
    <name evidence="3" type="ORF">CcCBS67573_g07031</name>
</gene>
<accession>A0A507EZL5</accession>
<dbReference type="PANTHER" id="PTHR43544:SF2">
    <property type="entry name" value="OXIDOREDUCTASE"/>
    <property type="match status" value="1"/>
</dbReference>
<comment type="caution">
    <text evidence="3">The sequence shown here is derived from an EMBL/GenBank/DDBJ whole genome shotgun (WGS) entry which is preliminary data.</text>
</comment>